<reference evidence="1 2" key="1">
    <citation type="submission" date="2020-05" db="EMBL/GenBank/DDBJ databases">
        <title>Whole genome shotgun sequence of Streptomyces microflavus NBRC 13062.</title>
        <authorList>
            <person name="Komaki H."/>
            <person name="Tamura T."/>
        </authorList>
    </citation>
    <scope>NUCLEOTIDE SEQUENCE [LARGE SCALE GENOMIC DNA]</scope>
    <source>
        <strain evidence="1 2">NBRC 13062</strain>
    </source>
</reference>
<organism evidence="1 2">
    <name type="scientific">Streptomyces microflavus</name>
    <name type="common">Streptomyces lipmanii</name>
    <dbReference type="NCBI Taxonomy" id="1919"/>
    <lineage>
        <taxon>Bacteria</taxon>
        <taxon>Bacillati</taxon>
        <taxon>Actinomycetota</taxon>
        <taxon>Actinomycetes</taxon>
        <taxon>Kitasatosporales</taxon>
        <taxon>Streptomycetaceae</taxon>
        <taxon>Streptomyces</taxon>
    </lineage>
</organism>
<dbReference type="Proteomes" id="UP000498740">
    <property type="component" value="Unassembled WGS sequence"/>
</dbReference>
<gene>
    <name evidence="1" type="ORF">Smic_80470</name>
</gene>
<name>A0A7J0D436_STRMI</name>
<accession>A0A7J0D436</accession>
<sequence>MAADPASAALLERVAGLCTTCSRFLRTGNGPPAAGALEAAMRDFQAERVRLASLPPGERPPVEVERRQSRVLALAESARMVEITADIATHGRPTEPAAPRELFWYADLSTPRLWARRVVGNVTFRSVLFQNALRTALGLAAARAVAGSLDLAHGFWVLLAVLTLGRTTAGATWQAVRRAVAGNAAGALVAGPS</sequence>
<evidence type="ECO:0000313" key="2">
    <source>
        <dbReference type="Proteomes" id="UP000498740"/>
    </source>
</evidence>
<evidence type="ECO:0000313" key="1">
    <source>
        <dbReference type="EMBL" id="GFN09491.1"/>
    </source>
</evidence>
<protein>
    <submittedName>
        <fullName evidence="1">Uncharacterized protein</fullName>
    </submittedName>
</protein>
<dbReference type="AlphaFoldDB" id="A0A7J0D436"/>
<dbReference type="EMBL" id="BLWD01000002">
    <property type="protein sequence ID" value="GFN09491.1"/>
    <property type="molecule type" value="Genomic_DNA"/>
</dbReference>
<comment type="caution">
    <text evidence="1">The sequence shown here is derived from an EMBL/GenBank/DDBJ whole genome shotgun (WGS) entry which is preliminary data.</text>
</comment>
<proteinExistence type="predicted"/>